<gene>
    <name evidence="1" type="ORF">NB231_03040</name>
</gene>
<dbReference type="EMBL" id="AAOF01000025">
    <property type="protein sequence ID" value="EAR20334.1"/>
    <property type="molecule type" value="Genomic_DNA"/>
</dbReference>
<dbReference type="eggNOG" id="COG3905">
    <property type="taxonomic scope" value="Bacteria"/>
</dbReference>
<accession>A4BVE9</accession>
<dbReference type="STRING" id="314278.NB231_03040"/>
<dbReference type="Gene3D" id="1.10.1220.10">
    <property type="entry name" value="Met repressor-like"/>
    <property type="match status" value="1"/>
</dbReference>
<dbReference type="InterPro" id="IPR010985">
    <property type="entry name" value="Ribbon_hlx_hlx"/>
</dbReference>
<dbReference type="GO" id="GO:0006355">
    <property type="term" value="P:regulation of DNA-templated transcription"/>
    <property type="evidence" value="ECO:0007669"/>
    <property type="project" value="InterPro"/>
</dbReference>
<comment type="caution">
    <text evidence="1">The sequence shown here is derived from an EMBL/GenBank/DDBJ whole genome shotgun (WGS) entry which is preliminary data.</text>
</comment>
<evidence type="ECO:0000313" key="1">
    <source>
        <dbReference type="EMBL" id="EAR20334.1"/>
    </source>
</evidence>
<dbReference type="InterPro" id="IPR013321">
    <property type="entry name" value="Arc_rbn_hlx_hlx"/>
</dbReference>
<sequence length="94" mass="10730">MPTTTIRLPEDLKDRVARAAEHAGMTSHALILAAVTERVEAEERRNDFYDTAEQRYAEILASGKTIPWSEMQAYLEERLAGKKPTRPATRKFVR</sequence>
<dbReference type="RefSeq" id="WP_004999610.1">
    <property type="nucleotide sequence ID" value="NZ_CH672427.1"/>
</dbReference>
<proteinExistence type="predicted"/>
<dbReference type="OrthoDB" id="7062343at2"/>
<dbReference type="SUPFAM" id="SSF47598">
    <property type="entry name" value="Ribbon-helix-helix"/>
    <property type="match status" value="1"/>
</dbReference>
<keyword evidence="2" id="KW-1185">Reference proteome</keyword>
<name>A4BVE9_9GAMM</name>
<evidence type="ECO:0000313" key="2">
    <source>
        <dbReference type="Proteomes" id="UP000003374"/>
    </source>
</evidence>
<protein>
    <recommendedName>
        <fullName evidence="3">CopG family transcriptional regulator</fullName>
    </recommendedName>
</protein>
<dbReference type="HOGENOM" id="CLU_155311_3_0_6"/>
<evidence type="ECO:0008006" key="3">
    <source>
        <dbReference type="Google" id="ProtNLM"/>
    </source>
</evidence>
<dbReference type="Proteomes" id="UP000003374">
    <property type="component" value="Unassembled WGS sequence"/>
</dbReference>
<dbReference type="AlphaFoldDB" id="A4BVE9"/>
<organism evidence="1 2">
    <name type="scientific">Nitrococcus mobilis Nb-231</name>
    <dbReference type="NCBI Taxonomy" id="314278"/>
    <lineage>
        <taxon>Bacteria</taxon>
        <taxon>Pseudomonadati</taxon>
        <taxon>Pseudomonadota</taxon>
        <taxon>Gammaproteobacteria</taxon>
        <taxon>Chromatiales</taxon>
        <taxon>Ectothiorhodospiraceae</taxon>
        <taxon>Nitrococcus</taxon>
    </lineage>
</organism>
<reference evidence="1 2" key="1">
    <citation type="submission" date="2006-02" db="EMBL/GenBank/DDBJ databases">
        <authorList>
            <person name="Waterbury J."/>
            <person name="Ferriera S."/>
            <person name="Johnson J."/>
            <person name="Kravitz S."/>
            <person name="Halpern A."/>
            <person name="Remington K."/>
            <person name="Beeson K."/>
            <person name="Tran B."/>
            <person name="Rogers Y.-H."/>
            <person name="Friedman R."/>
            <person name="Venter J.C."/>
        </authorList>
    </citation>
    <scope>NUCLEOTIDE SEQUENCE [LARGE SCALE GENOMIC DNA]</scope>
    <source>
        <strain evidence="1 2">Nb-231</strain>
    </source>
</reference>